<feature type="transmembrane region" description="Helical" evidence="2">
    <location>
        <begin position="969"/>
        <end position="988"/>
    </location>
</feature>
<feature type="compositionally biased region" description="Basic and acidic residues" evidence="1">
    <location>
        <begin position="420"/>
        <end position="430"/>
    </location>
</feature>
<feature type="compositionally biased region" description="Basic and acidic residues" evidence="1">
    <location>
        <begin position="437"/>
        <end position="455"/>
    </location>
</feature>
<keyword evidence="2" id="KW-0472">Membrane</keyword>
<feature type="region of interest" description="Disordered" evidence="1">
    <location>
        <begin position="901"/>
        <end position="942"/>
    </location>
</feature>
<gene>
    <name evidence="3" type="ORF">M23134_04486</name>
</gene>
<feature type="compositionally biased region" description="Polar residues" evidence="1">
    <location>
        <begin position="248"/>
        <end position="259"/>
    </location>
</feature>
<sequence length="1487" mass="164632">MGDKYKQRYDNKSGKQNNSQETISPKEFQRRIEFYKKRAEEQQREREEQLKQEKLAQENQEKEHKGKEEQKPLGGDTSTRQDTPTKKQDLPFQELSTEEQFIILEEQRRQRWIAEGKISPPTKDKKEETSPKKQPNEQLDTLQQKTKVPDTTGSPDKDKKETSDTLRSHPLKSTKQKTTKQTMSESGTELKQGTQPNTDKLGNTKGTKTPSPTPKTDTTGNAPKEEVKEVPQEKEKKKKDIQLDKSSSEGFINSLTSLPVSDLAEGLKQKTEAGSILKGESDDVKKKTEEKHRQPAPTGLSADDSQKRESKQKKAAKLQEVGKVRGVNVKDNPQGKAVKEGHTTQKPGVPESQSPLQVARRFFDKLFSWFGSGSVQATVQKSLHQLPTKDNSVNTSPGTVPKVDLEGKEAPDRQNQQLQQEKDQETDTAHQKAQNEPNKDFGENDIYPEDKKEELNPNFEFSPSPETSLTQLNPEGIPTLSSEAEAHLNQSMQGQIGGKTEQEKAKITKAKQDKETGFKKANEEHELSVEKKIEETTAAQTQAQLKANAEVDSQREQWKKENDDILKNYEDESGKERQKVDSQVQKKTDDTNAEVKQKYREAQQKAEAQKRAKEKEAEAKKAEADKKEPSFWDRAVNAVKGFFEGLKKAINFIFDQLRKAVKAIIEGVKKLANGLIELARKAIVGMIKAFGEALKALVTVALAAFPKLAKRINALIDKAVNLAVKAVNTLAEGLKKAVNALLDVLGKALDAVLALYQKMYNLVLDALEFIAVGIIEIMRGIANLISAARRSPDYFWGQMSEELLGADITKPLPGEVVVKDTKDAVKAAEEQGKITQQDTQVLKKTKLEAKDVKVDPVVQNPILSPELQKLIAGLPEGKELEFGEQPDLDQKKNVETIKQEAAGVASTEAKNAQATNTNQTSTTTTDTKQTQGSTKEGQIGPFAGPMERLGYLTGTMKKAVSEWWTKNKVTVIIGLVAGIAGLILANIATGGAIMAALPLLLQIVGAIFTGIGILDMAKHFGKYLSQAFPDKTIAGGAKSLARGLAALTIELIFSLLFGGKALLKSAKKGIKTVAKKGVKGAVKAGTKAARKSAVKGIKNTAQNFKDLGGVARDGWGALMKNGKMIFSGAKRGVISGAKTLDDVAKRLAKKFRFKKFKIVIKKRRFQILGEFNPWVLLADGKVVEVDQKDLPRGKTAKLGDSVIYKPKGASKGEHGYIIGEKTYAGGKGSSFVEDLRDSVKQADLDAVKTGKKPKYTKNKNVYDKLKKKGAGKTGNDARYKYISNNSGVPRNPHFRENYFAYLKKQHGIELSDNAARLLNVHHVAPNFLKGIDKLQTFLKNKMKFDIDELRNSIGLPTVDVKGLRETIKELEDLSKLSKLKASQTVRKADLDKKLNDALAKIKDKHKLDLNPSELDDALKELKRYEGRSVHEGYHTAYSKAVEKNLKLFAQRYEKATSDKVRDIIKGEFDTYITTLKTKLRNGEIALP</sequence>
<feature type="region of interest" description="Disordered" evidence="1">
    <location>
        <begin position="1"/>
        <end position="356"/>
    </location>
</feature>
<evidence type="ECO:0000313" key="3">
    <source>
        <dbReference type="EMBL" id="EAY28639.1"/>
    </source>
</evidence>
<feature type="compositionally biased region" description="Basic and acidic residues" evidence="1">
    <location>
        <begin position="279"/>
        <end position="293"/>
    </location>
</feature>
<feature type="compositionally biased region" description="Polar residues" evidence="1">
    <location>
        <begin position="183"/>
        <end position="201"/>
    </location>
</feature>
<comment type="caution">
    <text evidence="3">The sequence shown here is derived from an EMBL/GenBank/DDBJ whole genome shotgun (WGS) entry which is preliminary data.</text>
</comment>
<feature type="region of interest" description="Disordered" evidence="1">
    <location>
        <begin position="383"/>
        <end position="626"/>
    </location>
</feature>
<proteinExistence type="predicted"/>
<feature type="compositionally biased region" description="Polar residues" evidence="1">
    <location>
        <begin position="383"/>
        <end position="398"/>
    </location>
</feature>
<keyword evidence="4" id="KW-1185">Reference proteome</keyword>
<feature type="compositionally biased region" description="Low complexity" evidence="1">
    <location>
        <begin position="907"/>
        <end position="935"/>
    </location>
</feature>
<evidence type="ECO:0000313" key="4">
    <source>
        <dbReference type="Proteomes" id="UP000004095"/>
    </source>
</evidence>
<feature type="compositionally biased region" description="Polar residues" evidence="1">
    <location>
        <begin position="136"/>
        <end position="154"/>
    </location>
</feature>
<accession>A1ZMA7</accession>
<keyword evidence="2" id="KW-1133">Transmembrane helix</keyword>
<reference evidence="3 4" key="1">
    <citation type="submission" date="2007-01" db="EMBL/GenBank/DDBJ databases">
        <authorList>
            <person name="Haygood M."/>
            <person name="Podell S."/>
            <person name="Anderson C."/>
            <person name="Hopkinson B."/>
            <person name="Roe K."/>
            <person name="Barbeau K."/>
            <person name="Gaasterland T."/>
            <person name="Ferriera S."/>
            <person name="Johnson J."/>
            <person name="Kravitz S."/>
            <person name="Beeson K."/>
            <person name="Sutton G."/>
            <person name="Rogers Y.-H."/>
            <person name="Friedman R."/>
            <person name="Frazier M."/>
            <person name="Venter J.C."/>
        </authorList>
    </citation>
    <scope>NUCLEOTIDE SEQUENCE [LARGE SCALE GENOMIC DNA]</scope>
    <source>
        <strain evidence="3 4">ATCC 23134</strain>
    </source>
</reference>
<dbReference type="PANTHER" id="PTHR36812">
    <property type="entry name" value="NEUROFILAMENT TRIPLET M PROTEIN-LIKE PROTEIN"/>
    <property type="match status" value="1"/>
</dbReference>
<dbReference type="OrthoDB" id="974473at2"/>
<dbReference type="RefSeq" id="WP_002697942.1">
    <property type="nucleotide sequence ID" value="NZ_AAWS01000015.1"/>
</dbReference>
<name>A1ZMA7_MICM2</name>
<feature type="compositionally biased region" description="Basic and acidic residues" evidence="1">
    <location>
        <begin position="27"/>
        <end position="71"/>
    </location>
</feature>
<feature type="compositionally biased region" description="Basic and acidic residues" evidence="1">
    <location>
        <begin position="223"/>
        <end position="247"/>
    </location>
</feature>
<feature type="transmembrane region" description="Helical" evidence="2">
    <location>
        <begin position="995"/>
        <end position="1014"/>
    </location>
</feature>
<feature type="compositionally biased region" description="Polar residues" evidence="1">
    <location>
        <begin position="14"/>
        <end position="23"/>
    </location>
</feature>
<dbReference type="EMBL" id="AAWS01000015">
    <property type="protein sequence ID" value="EAY28639.1"/>
    <property type="molecule type" value="Genomic_DNA"/>
</dbReference>
<feature type="compositionally biased region" description="Basic residues" evidence="1">
    <location>
        <begin position="169"/>
        <end position="178"/>
    </location>
</feature>
<feature type="compositionally biased region" description="Basic and acidic residues" evidence="1">
    <location>
        <begin position="403"/>
        <end position="412"/>
    </location>
</feature>
<feature type="compositionally biased region" description="Low complexity" evidence="1">
    <location>
        <begin position="203"/>
        <end position="220"/>
    </location>
</feature>
<dbReference type="PANTHER" id="PTHR36812:SF9">
    <property type="entry name" value="MYB-LIKE PROTEIN X ISOFORM X1"/>
    <property type="match status" value="1"/>
</dbReference>
<keyword evidence="2" id="KW-0812">Transmembrane</keyword>
<evidence type="ECO:0000256" key="1">
    <source>
        <dbReference type="SAM" id="MobiDB-lite"/>
    </source>
</evidence>
<organism evidence="3 4">
    <name type="scientific">Microscilla marina ATCC 23134</name>
    <dbReference type="NCBI Taxonomy" id="313606"/>
    <lineage>
        <taxon>Bacteria</taxon>
        <taxon>Pseudomonadati</taxon>
        <taxon>Bacteroidota</taxon>
        <taxon>Cytophagia</taxon>
        <taxon>Cytophagales</taxon>
        <taxon>Microscillaceae</taxon>
        <taxon>Microscilla</taxon>
    </lineage>
</organism>
<evidence type="ECO:0000256" key="2">
    <source>
        <dbReference type="SAM" id="Phobius"/>
    </source>
</evidence>
<feature type="compositionally biased region" description="Polar residues" evidence="1">
    <location>
        <begin position="459"/>
        <end position="473"/>
    </location>
</feature>
<dbReference type="eggNOG" id="COG3064">
    <property type="taxonomic scope" value="Bacteria"/>
</dbReference>
<dbReference type="Proteomes" id="UP000004095">
    <property type="component" value="Unassembled WGS sequence"/>
</dbReference>
<feature type="compositionally biased region" description="Basic and acidic residues" evidence="1">
    <location>
        <begin position="552"/>
        <end position="626"/>
    </location>
</feature>
<feature type="compositionally biased region" description="Basic and acidic residues" evidence="1">
    <location>
        <begin position="500"/>
        <end position="535"/>
    </location>
</feature>
<feature type="compositionally biased region" description="Basic and acidic residues" evidence="1">
    <location>
        <begin position="122"/>
        <end position="135"/>
    </location>
</feature>
<feature type="compositionally biased region" description="Basic and acidic residues" evidence="1">
    <location>
        <begin position="1"/>
        <end position="13"/>
    </location>
</feature>
<feature type="compositionally biased region" description="Basic and acidic residues" evidence="1">
    <location>
        <begin position="105"/>
        <end position="114"/>
    </location>
</feature>
<protein>
    <submittedName>
        <fullName evidence="3">Uncharacterized protein</fullName>
    </submittedName>
</protein>
<feature type="compositionally biased region" description="Basic and acidic residues" evidence="1">
    <location>
        <begin position="155"/>
        <end position="167"/>
    </location>
</feature>